<comment type="cofactor">
    <cofactor evidence="1">
        <name>FAD</name>
        <dbReference type="ChEBI" id="CHEBI:57692"/>
    </cofactor>
</comment>
<dbReference type="EMBL" id="QLLL01000004">
    <property type="protein sequence ID" value="RAJ05286.1"/>
    <property type="molecule type" value="Genomic_DNA"/>
</dbReference>
<gene>
    <name evidence="6" type="ORF">LX64_02443</name>
</gene>
<keyword evidence="7" id="KW-1185">Reference proteome</keyword>
<dbReference type="SUPFAM" id="SSF51905">
    <property type="entry name" value="FAD/NAD(P)-binding domain"/>
    <property type="match status" value="1"/>
</dbReference>
<dbReference type="RefSeq" id="WP_111597891.1">
    <property type="nucleotide sequence ID" value="NZ_QLLL01000004.1"/>
</dbReference>
<dbReference type="PRINTS" id="PR00411">
    <property type="entry name" value="PNDRDTASEI"/>
</dbReference>
<dbReference type="PANTHER" id="PTHR42887:SF2">
    <property type="entry name" value="OS12G0638800 PROTEIN"/>
    <property type="match status" value="1"/>
</dbReference>
<protein>
    <recommendedName>
        <fullName evidence="8">Flavoprotein</fullName>
    </recommendedName>
</protein>
<keyword evidence="3" id="KW-0274">FAD</keyword>
<dbReference type="SUPFAM" id="SSF160996">
    <property type="entry name" value="HI0933 insert domain-like"/>
    <property type="match status" value="1"/>
</dbReference>
<dbReference type="InterPro" id="IPR004792">
    <property type="entry name" value="BaiN-like"/>
</dbReference>
<evidence type="ECO:0000313" key="6">
    <source>
        <dbReference type="EMBL" id="RAJ05286.1"/>
    </source>
</evidence>
<dbReference type="Gene3D" id="2.40.30.10">
    <property type="entry name" value="Translation factors"/>
    <property type="match status" value="1"/>
</dbReference>
<keyword evidence="2" id="KW-0285">Flavoprotein</keyword>
<evidence type="ECO:0000256" key="2">
    <source>
        <dbReference type="ARBA" id="ARBA00022630"/>
    </source>
</evidence>
<organism evidence="6 7">
    <name type="scientific">Chitinophaga skermanii</name>
    <dbReference type="NCBI Taxonomy" id="331697"/>
    <lineage>
        <taxon>Bacteria</taxon>
        <taxon>Pseudomonadati</taxon>
        <taxon>Bacteroidota</taxon>
        <taxon>Chitinophagia</taxon>
        <taxon>Chitinophagales</taxon>
        <taxon>Chitinophagaceae</taxon>
        <taxon>Chitinophaga</taxon>
    </lineage>
</organism>
<evidence type="ECO:0008006" key="8">
    <source>
        <dbReference type="Google" id="ProtNLM"/>
    </source>
</evidence>
<accession>A0A327QKV9</accession>
<dbReference type="Proteomes" id="UP000249547">
    <property type="component" value="Unassembled WGS sequence"/>
</dbReference>
<evidence type="ECO:0000259" key="4">
    <source>
        <dbReference type="Pfam" id="PF03486"/>
    </source>
</evidence>
<dbReference type="PANTHER" id="PTHR42887">
    <property type="entry name" value="OS12G0638800 PROTEIN"/>
    <property type="match status" value="1"/>
</dbReference>
<evidence type="ECO:0000256" key="1">
    <source>
        <dbReference type="ARBA" id="ARBA00001974"/>
    </source>
</evidence>
<reference evidence="6 7" key="1">
    <citation type="submission" date="2018-06" db="EMBL/GenBank/DDBJ databases">
        <title>Genomic Encyclopedia of Archaeal and Bacterial Type Strains, Phase II (KMG-II): from individual species to whole genera.</title>
        <authorList>
            <person name="Goeker M."/>
        </authorList>
    </citation>
    <scope>NUCLEOTIDE SEQUENCE [LARGE SCALE GENOMIC DNA]</scope>
    <source>
        <strain evidence="6 7">DSM 23857</strain>
    </source>
</reference>
<dbReference type="PRINTS" id="PR00368">
    <property type="entry name" value="FADPNR"/>
</dbReference>
<name>A0A327QKV9_9BACT</name>
<feature type="domain" description="RsdA/BaiN/AoA(So)-like Rossmann fold-like" evidence="4">
    <location>
        <begin position="13"/>
        <end position="412"/>
    </location>
</feature>
<dbReference type="InterPro" id="IPR036188">
    <property type="entry name" value="FAD/NAD-bd_sf"/>
</dbReference>
<feature type="domain" description="RsdA/BaiN/AoA(So)-like insert" evidence="5">
    <location>
        <begin position="198"/>
        <end position="359"/>
    </location>
</feature>
<dbReference type="NCBIfam" id="TIGR00275">
    <property type="entry name" value="aminoacetone oxidase family FAD-binding enzyme"/>
    <property type="match status" value="1"/>
</dbReference>
<proteinExistence type="predicted"/>
<dbReference type="Pfam" id="PF03486">
    <property type="entry name" value="HI0933_like"/>
    <property type="match status" value="1"/>
</dbReference>
<dbReference type="OrthoDB" id="9773233at2"/>
<dbReference type="Gene3D" id="1.10.8.260">
    <property type="entry name" value="HI0933 insert domain-like"/>
    <property type="match status" value="1"/>
</dbReference>
<evidence type="ECO:0000259" key="5">
    <source>
        <dbReference type="Pfam" id="PF22780"/>
    </source>
</evidence>
<dbReference type="InterPro" id="IPR055178">
    <property type="entry name" value="RsdA/BaiN/AoA(So)-like_dom"/>
</dbReference>
<dbReference type="Gene3D" id="3.50.50.60">
    <property type="entry name" value="FAD/NAD(P)-binding domain"/>
    <property type="match status" value="1"/>
</dbReference>
<dbReference type="AlphaFoldDB" id="A0A327QKV9"/>
<comment type="caution">
    <text evidence="6">The sequence shown here is derived from an EMBL/GenBank/DDBJ whole genome shotgun (WGS) entry which is preliminary data.</text>
</comment>
<sequence length="419" mass="46550">MGNDKKLNGHPKKLIVIGGGAAGFFCAVNAARLNPNLQVTILEKTSKLLSKVKVSGGGRCNVTHHLDSITEMAKRYPRGQQFLKKAFHHFFVKDTIQWFTDRQVKLKAEPDGRMFPVTDSSQTIIDCLLNEASTYQVRVNVNTSVEALRKLENGQWELQLQNNQTLRCDYLCVAAGGYATADKFGYLAKIGHTISSPVPSLFTFNMPKNPITALMGVSVPNAQVKIVGTKLQENGPLLITHWGMSGPVILRLSAWGARLLQEKNYDFTAIVNWLPGSNENALREEWPALRQKLSSQKIYNKSPFGLPSRLWHFLLQEAGIAEETRWAEVPGKEQNKLMKLLTSMECPVKGKTTFKEEFVTCGGIDLQEVDSNTFESKLHNNLFFAGEILDIDGITGGFNFQNAWTSGYISAQTIAGRAV</sequence>
<dbReference type="Pfam" id="PF22780">
    <property type="entry name" value="HI0933_like_1st"/>
    <property type="match status" value="1"/>
</dbReference>
<dbReference type="InterPro" id="IPR057661">
    <property type="entry name" value="RsdA/BaiN/AoA(So)_Rossmann"/>
</dbReference>
<evidence type="ECO:0000256" key="3">
    <source>
        <dbReference type="ARBA" id="ARBA00022827"/>
    </source>
</evidence>
<dbReference type="InterPro" id="IPR023166">
    <property type="entry name" value="BaiN-like_dom_sf"/>
</dbReference>
<evidence type="ECO:0000313" key="7">
    <source>
        <dbReference type="Proteomes" id="UP000249547"/>
    </source>
</evidence>